<dbReference type="Pfam" id="PF04967">
    <property type="entry name" value="HTH_10"/>
    <property type="match status" value="1"/>
</dbReference>
<evidence type="ECO:0000256" key="1">
    <source>
        <dbReference type="ARBA" id="ARBA00023015"/>
    </source>
</evidence>
<protein>
    <submittedName>
        <fullName evidence="4">Helix-turn-helix domain-containing protein</fullName>
    </submittedName>
</protein>
<evidence type="ECO:0000313" key="4">
    <source>
        <dbReference type="EMBL" id="MDS0293711.1"/>
    </source>
</evidence>
<evidence type="ECO:0000256" key="2">
    <source>
        <dbReference type="ARBA" id="ARBA00023163"/>
    </source>
</evidence>
<reference evidence="4 5" key="1">
    <citation type="submission" date="2022-06" db="EMBL/GenBank/DDBJ databases">
        <title>Halogeometricum sp. a new haloarchaeum isolate from saline soil.</title>
        <authorList>
            <person name="Strakova D."/>
            <person name="Galisteo C."/>
            <person name="Sanchez-Porro C."/>
            <person name="Ventosa A."/>
        </authorList>
    </citation>
    <scope>NUCLEOTIDE SEQUENCE [LARGE SCALE GENOMIC DNA]</scope>
    <source>
        <strain evidence="5">S3BR25-2</strain>
    </source>
</reference>
<name>A0ABU2FYV3_9EURY</name>
<gene>
    <name evidence="4" type="ORF">NDI79_05935</name>
</gene>
<proteinExistence type="predicted"/>
<evidence type="ECO:0000313" key="5">
    <source>
        <dbReference type="Proteomes" id="UP001254813"/>
    </source>
</evidence>
<accession>A0ABU2FYV3</accession>
<dbReference type="InterPro" id="IPR007050">
    <property type="entry name" value="HTH_bacterioopsin"/>
</dbReference>
<dbReference type="PANTHER" id="PTHR34236:SF1">
    <property type="entry name" value="DIMETHYL SULFOXIDE REDUCTASE TRANSCRIPTIONAL ACTIVATOR"/>
    <property type="match status" value="1"/>
</dbReference>
<dbReference type="RefSeq" id="WP_310927522.1">
    <property type="nucleotide sequence ID" value="NZ_JAMQOQ010000001.1"/>
</dbReference>
<sequence>MMGSSDTLSEYQREILRLAVREGYFETPRRITLEELSDVVGVADVRTSEEIRQALDTHLRETVCRRDDS</sequence>
<keyword evidence="5" id="KW-1185">Reference proteome</keyword>
<dbReference type="Proteomes" id="UP001254813">
    <property type="component" value="Unassembled WGS sequence"/>
</dbReference>
<keyword evidence="2" id="KW-0804">Transcription</keyword>
<dbReference type="PANTHER" id="PTHR34236">
    <property type="entry name" value="DIMETHYL SULFOXIDE REDUCTASE TRANSCRIPTIONAL ACTIVATOR"/>
    <property type="match status" value="1"/>
</dbReference>
<keyword evidence="1" id="KW-0805">Transcription regulation</keyword>
<feature type="domain" description="HTH bat-type" evidence="3">
    <location>
        <begin position="8"/>
        <end position="55"/>
    </location>
</feature>
<organism evidence="4 5">
    <name type="scientific">Halogeometricum luteum</name>
    <dbReference type="NCBI Taxonomy" id="2950537"/>
    <lineage>
        <taxon>Archaea</taxon>
        <taxon>Methanobacteriati</taxon>
        <taxon>Methanobacteriota</taxon>
        <taxon>Stenosarchaea group</taxon>
        <taxon>Halobacteria</taxon>
        <taxon>Halobacteriales</taxon>
        <taxon>Haloferacaceae</taxon>
        <taxon>Halogeometricum</taxon>
    </lineage>
</organism>
<dbReference type="EMBL" id="JAMQOQ010000001">
    <property type="protein sequence ID" value="MDS0293711.1"/>
    <property type="molecule type" value="Genomic_DNA"/>
</dbReference>
<evidence type="ECO:0000259" key="3">
    <source>
        <dbReference type="Pfam" id="PF04967"/>
    </source>
</evidence>
<comment type="caution">
    <text evidence="4">The sequence shown here is derived from an EMBL/GenBank/DDBJ whole genome shotgun (WGS) entry which is preliminary data.</text>
</comment>